<dbReference type="Proteomes" id="UP000283269">
    <property type="component" value="Unassembled WGS sequence"/>
</dbReference>
<keyword evidence="8" id="KW-1185">Reference proteome</keyword>
<evidence type="ECO:0000313" key="8">
    <source>
        <dbReference type="Proteomes" id="UP000283269"/>
    </source>
</evidence>
<sequence>MLRNSSSPRDKEPSDLDKLLKWQEERRARRLKGEYESAILHLSQVINENIKTPMNVSAVRIEGATHTRQSFLASIVAPAVQPSPDSTLENVLHTTRHISTALKKTDIFTSVEAFLDRPRDTTASPNDVDLVFKTRERGRWYVSSSTELGNSEGSASAFARIRNVFGGAETFEANVSLGTQTRRAFRGSLTSPLTASMSAFGELSAYITDKDLSTYASCTEALRGARAVVRTGTPTRGANEFAYDAVIRHITSLTPTASMSTREAAGLSVKSSLSHSILYDTRDDRLAATSGVYAKLYQELAGLFLGGDAHFYKTEAEAQISRKIGNSGVSISLAAKSGLLWSLAPGGKTLFSDRFQLGGPTSVRSFRANSMGPRDGDDSVGGELYYSAGASVISDIPYKAHWPVKAHAWVNAGRLDNIDQAVPLPHTLSRTLSRPSLSAGLGLIYRFDPIRVEVNFGVPLAASQSDGMRRGVQVGIGLEFL</sequence>
<dbReference type="STRING" id="93625.A0A409X2P7"/>
<accession>A0A409X2P7</accession>
<dbReference type="AlphaFoldDB" id="A0A409X2P7"/>
<evidence type="ECO:0000256" key="3">
    <source>
        <dbReference type="ARBA" id="ARBA00022452"/>
    </source>
</evidence>
<dbReference type="InterPro" id="IPR039910">
    <property type="entry name" value="D15-like"/>
</dbReference>
<dbReference type="PANTHER" id="PTHR12815:SF18">
    <property type="entry name" value="SORTING AND ASSEMBLY MACHINERY COMPONENT 50 HOMOLOG"/>
    <property type="match status" value="1"/>
</dbReference>
<name>A0A409X2P7_PSICY</name>
<comment type="caution">
    <text evidence="7">The sequence shown here is derived from an EMBL/GenBank/DDBJ whole genome shotgun (WGS) entry which is preliminary data.</text>
</comment>
<dbReference type="InterPro" id="IPR000184">
    <property type="entry name" value="Bac_surfAg_D15"/>
</dbReference>
<keyword evidence="5" id="KW-0472">Membrane</keyword>
<dbReference type="Gene3D" id="2.40.160.50">
    <property type="entry name" value="membrane protein fhac: a member of the omp85/tpsb transporter family"/>
    <property type="match status" value="1"/>
</dbReference>
<dbReference type="EMBL" id="NHYD01002771">
    <property type="protein sequence ID" value="PPQ85020.1"/>
    <property type="molecule type" value="Genomic_DNA"/>
</dbReference>
<dbReference type="Pfam" id="PF01103">
    <property type="entry name" value="Omp85"/>
    <property type="match status" value="1"/>
</dbReference>
<evidence type="ECO:0000256" key="2">
    <source>
        <dbReference type="ARBA" id="ARBA00010913"/>
    </source>
</evidence>
<evidence type="ECO:0000256" key="1">
    <source>
        <dbReference type="ARBA" id="ARBA00004374"/>
    </source>
</evidence>
<keyword evidence="3" id="KW-1134">Transmembrane beta strand</keyword>
<dbReference type="OrthoDB" id="1724197at2759"/>
<evidence type="ECO:0000313" key="7">
    <source>
        <dbReference type="EMBL" id="PPQ85020.1"/>
    </source>
</evidence>
<reference evidence="7 8" key="1">
    <citation type="journal article" date="2018" name="Evol. Lett.">
        <title>Horizontal gene cluster transfer increased hallucinogenic mushroom diversity.</title>
        <authorList>
            <person name="Reynolds H.T."/>
            <person name="Vijayakumar V."/>
            <person name="Gluck-Thaler E."/>
            <person name="Korotkin H.B."/>
            <person name="Matheny P.B."/>
            <person name="Slot J.C."/>
        </authorList>
    </citation>
    <scope>NUCLEOTIDE SEQUENCE [LARGE SCALE GENOMIC DNA]</scope>
    <source>
        <strain evidence="7 8">2631</strain>
    </source>
</reference>
<dbReference type="PANTHER" id="PTHR12815">
    <property type="entry name" value="SORTING AND ASSEMBLY MACHINERY SAMM50 PROTEIN FAMILY MEMBER"/>
    <property type="match status" value="1"/>
</dbReference>
<dbReference type="GO" id="GO:0045040">
    <property type="term" value="P:protein insertion into mitochondrial outer membrane"/>
    <property type="evidence" value="ECO:0007669"/>
    <property type="project" value="TreeGrafter"/>
</dbReference>
<feature type="domain" description="Bacterial surface antigen (D15)" evidence="6">
    <location>
        <begin position="163"/>
        <end position="480"/>
    </location>
</feature>
<dbReference type="InParanoid" id="A0A409X2P7"/>
<protein>
    <recommendedName>
        <fullName evidence="6">Bacterial surface antigen (D15) domain-containing protein</fullName>
    </recommendedName>
</protein>
<keyword evidence="4" id="KW-0812">Transmembrane</keyword>
<comment type="subcellular location">
    <subcellularLocation>
        <location evidence="1">Mitochondrion outer membrane</location>
        <topology evidence="1">Multi-pass membrane protein</topology>
    </subcellularLocation>
</comment>
<dbReference type="GO" id="GO:0005741">
    <property type="term" value="C:mitochondrial outer membrane"/>
    <property type="evidence" value="ECO:0007669"/>
    <property type="project" value="UniProtKB-SubCell"/>
</dbReference>
<proteinExistence type="inferred from homology"/>
<organism evidence="7 8">
    <name type="scientific">Psilocybe cyanescens</name>
    <dbReference type="NCBI Taxonomy" id="93625"/>
    <lineage>
        <taxon>Eukaryota</taxon>
        <taxon>Fungi</taxon>
        <taxon>Dikarya</taxon>
        <taxon>Basidiomycota</taxon>
        <taxon>Agaricomycotina</taxon>
        <taxon>Agaricomycetes</taxon>
        <taxon>Agaricomycetidae</taxon>
        <taxon>Agaricales</taxon>
        <taxon>Agaricineae</taxon>
        <taxon>Strophariaceae</taxon>
        <taxon>Psilocybe</taxon>
    </lineage>
</organism>
<comment type="similarity">
    <text evidence="2">Belongs to the SAM50/omp85 family.</text>
</comment>
<evidence type="ECO:0000256" key="4">
    <source>
        <dbReference type="ARBA" id="ARBA00022692"/>
    </source>
</evidence>
<gene>
    <name evidence="7" type="ORF">CVT25_010409</name>
</gene>
<evidence type="ECO:0000256" key="5">
    <source>
        <dbReference type="ARBA" id="ARBA00023136"/>
    </source>
</evidence>
<evidence type="ECO:0000259" key="6">
    <source>
        <dbReference type="Pfam" id="PF01103"/>
    </source>
</evidence>
<dbReference type="FunCoup" id="A0A409X2P7">
    <property type="interactions" value="427"/>
</dbReference>